<reference evidence="1 2" key="1">
    <citation type="submission" date="2015-06" db="EMBL/GenBank/DDBJ databases">
        <title>Genome sequence of Mycobacterium conceptionense strain MLE.</title>
        <authorList>
            <person name="Greninger A.L."/>
            <person name="Cunningham G."/>
            <person name="Chiu C.Y."/>
            <person name="Miller S."/>
        </authorList>
    </citation>
    <scope>NUCLEOTIDE SEQUENCE [LARGE SCALE GENOMIC DNA]</scope>
    <source>
        <strain evidence="1 2">MLE</strain>
    </source>
</reference>
<protein>
    <submittedName>
        <fullName evidence="1">Uncharacterized protein</fullName>
    </submittedName>
</protein>
<dbReference type="Proteomes" id="UP000037594">
    <property type="component" value="Unassembled WGS sequence"/>
</dbReference>
<dbReference type="EMBL" id="LFOD01000085">
    <property type="protein sequence ID" value="KMV13622.1"/>
    <property type="molecule type" value="Genomic_DNA"/>
</dbReference>
<name>A0A0J8TWV1_9MYCO</name>
<accession>A0A0J8TWV1</accession>
<comment type="caution">
    <text evidence="1">The sequence shown here is derived from an EMBL/GenBank/DDBJ whole genome shotgun (WGS) entry which is preliminary data.</text>
</comment>
<gene>
    <name evidence="1" type="ORF">ACT17_34280</name>
</gene>
<sequence>MPVFRFVEDPDRSFDCLGFVGRKPIVDRKTLTDAFHFQDVLCGDGGFPFRLEFDADERASLSDSAHRFGEVRKTIESVPGDPVGYVIDWPFGPTATG</sequence>
<proteinExistence type="predicted"/>
<organism evidence="1 2">
    <name type="scientific">Mycolicibacterium conceptionense</name>
    <dbReference type="NCBI Taxonomy" id="451644"/>
    <lineage>
        <taxon>Bacteria</taxon>
        <taxon>Bacillati</taxon>
        <taxon>Actinomycetota</taxon>
        <taxon>Actinomycetes</taxon>
        <taxon>Mycobacteriales</taxon>
        <taxon>Mycobacteriaceae</taxon>
        <taxon>Mycolicibacterium</taxon>
    </lineage>
</organism>
<dbReference type="AlphaFoldDB" id="A0A0J8TWV1"/>
<dbReference type="RefSeq" id="WP_048896613.1">
    <property type="nucleotide sequence ID" value="NZ_LFOD01000085.1"/>
</dbReference>
<dbReference type="PATRIC" id="fig|451644.5.peg.7049"/>
<evidence type="ECO:0000313" key="2">
    <source>
        <dbReference type="Proteomes" id="UP000037594"/>
    </source>
</evidence>
<evidence type="ECO:0000313" key="1">
    <source>
        <dbReference type="EMBL" id="KMV13622.1"/>
    </source>
</evidence>